<organism evidence="1 2">
    <name type="scientific">Rhizobium bangladeshense</name>
    <dbReference type="NCBI Taxonomy" id="1138189"/>
    <lineage>
        <taxon>Bacteria</taxon>
        <taxon>Pseudomonadati</taxon>
        <taxon>Pseudomonadota</taxon>
        <taxon>Alphaproteobacteria</taxon>
        <taxon>Hyphomicrobiales</taxon>
        <taxon>Rhizobiaceae</taxon>
        <taxon>Rhizobium/Agrobacterium group</taxon>
        <taxon>Rhizobium</taxon>
    </lineage>
</organism>
<evidence type="ECO:0000313" key="2">
    <source>
        <dbReference type="Proteomes" id="UP000720124"/>
    </source>
</evidence>
<accession>A0ABS7LJ56</accession>
<sequence>MKLHVELVWEAEEGVQSPSIFLTSDGKILFEGVPATDEERRMLSLPEGRTLIRVDMRFVEAVKTLL</sequence>
<dbReference type="EMBL" id="JABTXI010000005">
    <property type="protein sequence ID" value="MBY3591393.1"/>
    <property type="molecule type" value="Genomic_DNA"/>
</dbReference>
<comment type="caution">
    <text evidence="1">The sequence shown here is derived from an EMBL/GenBank/DDBJ whole genome shotgun (WGS) entry which is preliminary data.</text>
</comment>
<name>A0ABS7LJ56_9HYPH</name>
<protein>
    <submittedName>
        <fullName evidence="1">Uncharacterized protein</fullName>
    </submittedName>
</protein>
<proteinExistence type="predicted"/>
<dbReference type="RefSeq" id="WP_222012350.1">
    <property type="nucleotide sequence ID" value="NZ_JABTXI010000005.1"/>
</dbReference>
<reference evidence="1 2" key="1">
    <citation type="submission" date="2020-06" db="EMBL/GenBank/DDBJ databases">
        <title>Global-level population genomics: horizontal gene transfer, symbiosis and evolution in Rhizobia.</title>
        <authorList>
            <person name="Gai Y."/>
        </authorList>
    </citation>
    <scope>NUCLEOTIDE SEQUENCE [LARGE SCALE GENOMIC DNA]</scope>
    <source>
        <strain evidence="1 2">PLR6_1b</strain>
    </source>
</reference>
<gene>
    <name evidence="1" type="ORF">HJA87_16175</name>
</gene>
<keyword evidence="2" id="KW-1185">Reference proteome</keyword>
<evidence type="ECO:0000313" key="1">
    <source>
        <dbReference type="EMBL" id="MBY3591393.1"/>
    </source>
</evidence>
<dbReference type="Proteomes" id="UP000720124">
    <property type="component" value="Unassembled WGS sequence"/>
</dbReference>